<dbReference type="GO" id="GO:0043709">
    <property type="term" value="P:cell adhesion involved in single-species biofilm formation"/>
    <property type="evidence" value="ECO:0007669"/>
    <property type="project" value="TreeGrafter"/>
</dbReference>
<dbReference type="PROSITE" id="PS50887">
    <property type="entry name" value="GGDEF"/>
    <property type="match status" value="1"/>
</dbReference>
<dbReference type="NCBIfam" id="TIGR00254">
    <property type="entry name" value="GGDEF"/>
    <property type="match status" value="1"/>
</dbReference>
<dbReference type="InterPro" id="IPR050469">
    <property type="entry name" value="Diguanylate_Cyclase"/>
</dbReference>
<feature type="transmembrane region" description="Helical" evidence="1">
    <location>
        <begin position="12"/>
        <end position="33"/>
    </location>
</feature>
<dbReference type="GO" id="GO:0005886">
    <property type="term" value="C:plasma membrane"/>
    <property type="evidence" value="ECO:0007669"/>
    <property type="project" value="TreeGrafter"/>
</dbReference>
<sequence>MIHFPAFISSRSTLFGFAVVILLSASIIVALLVQVDLWNRAAFELVKKNTQQVQLVMTMRDAVQKREMTIQRMMNMDDAIERDEESVTFFHMAGVYANARDQLLQISEDAPLLDNLAKLDESVSYAQLFHNNLVEALVFGGIEESDLDAILREGRLASGKVALLLEKIIESQAVSYENVVFNYEQSRRYTLVVIAVIFIIIALVVVYAIRTSGKQFKHVSRLAIIDDVTGTYNRRYFDMVLEEEWKRSMREYTPLSLLMVDIDFFKAYNDSYGHQTGDVCLFSVSEILMSQLKRSSDFTARYGGEEFVIVLPNTQVEYARLLAERIRRSVEEARIKAGNDEVSPWVTVSIGLATTTAEYEQSSGVLIKAADKCLYDSKRAGRNRVTDIMVDALS</sequence>
<name>A0A3B0XGN7_9ZZZZ</name>
<feature type="transmembrane region" description="Helical" evidence="1">
    <location>
        <begin position="189"/>
        <end position="209"/>
    </location>
</feature>
<dbReference type="AlphaFoldDB" id="A0A3B0XGN7"/>
<dbReference type="SMART" id="SM00267">
    <property type="entry name" value="GGDEF"/>
    <property type="match status" value="1"/>
</dbReference>
<feature type="domain" description="GGDEF" evidence="2">
    <location>
        <begin position="253"/>
        <end position="390"/>
    </location>
</feature>
<evidence type="ECO:0000256" key="1">
    <source>
        <dbReference type="SAM" id="Phobius"/>
    </source>
</evidence>
<dbReference type="GO" id="GO:1902201">
    <property type="term" value="P:negative regulation of bacterial-type flagellum-dependent cell motility"/>
    <property type="evidence" value="ECO:0007669"/>
    <property type="project" value="TreeGrafter"/>
</dbReference>
<gene>
    <name evidence="3" type="ORF">MNBD_GAMMA08-1353</name>
</gene>
<dbReference type="SUPFAM" id="SSF55073">
    <property type="entry name" value="Nucleotide cyclase"/>
    <property type="match status" value="1"/>
</dbReference>
<dbReference type="PANTHER" id="PTHR45138:SF9">
    <property type="entry name" value="DIGUANYLATE CYCLASE DGCM-RELATED"/>
    <property type="match status" value="1"/>
</dbReference>
<protein>
    <submittedName>
        <fullName evidence="3">GGDEF domain protein</fullName>
    </submittedName>
</protein>
<dbReference type="CDD" id="cd01949">
    <property type="entry name" value="GGDEF"/>
    <property type="match status" value="1"/>
</dbReference>
<dbReference type="FunFam" id="3.30.70.270:FF:000001">
    <property type="entry name" value="Diguanylate cyclase domain protein"/>
    <property type="match status" value="1"/>
</dbReference>
<reference evidence="3" key="1">
    <citation type="submission" date="2018-06" db="EMBL/GenBank/DDBJ databases">
        <authorList>
            <person name="Zhirakovskaya E."/>
        </authorList>
    </citation>
    <scope>NUCLEOTIDE SEQUENCE</scope>
</reference>
<keyword evidence="1" id="KW-0812">Transmembrane</keyword>
<accession>A0A3B0XGN7</accession>
<organism evidence="3">
    <name type="scientific">hydrothermal vent metagenome</name>
    <dbReference type="NCBI Taxonomy" id="652676"/>
    <lineage>
        <taxon>unclassified sequences</taxon>
        <taxon>metagenomes</taxon>
        <taxon>ecological metagenomes</taxon>
    </lineage>
</organism>
<dbReference type="Pfam" id="PF00990">
    <property type="entry name" value="GGDEF"/>
    <property type="match status" value="1"/>
</dbReference>
<evidence type="ECO:0000259" key="2">
    <source>
        <dbReference type="PROSITE" id="PS50887"/>
    </source>
</evidence>
<dbReference type="EMBL" id="UOFH01000392">
    <property type="protein sequence ID" value="VAW67485.1"/>
    <property type="molecule type" value="Genomic_DNA"/>
</dbReference>
<evidence type="ECO:0000313" key="3">
    <source>
        <dbReference type="EMBL" id="VAW67485.1"/>
    </source>
</evidence>
<proteinExistence type="predicted"/>
<dbReference type="InterPro" id="IPR043128">
    <property type="entry name" value="Rev_trsase/Diguanyl_cyclase"/>
</dbReference>
<keyword evidence="1" id="KW-0472">Membrane</keyword>
<dbReference type="GO" id="GO:0052621">
    <property type="term" value="F:diguanylate cyclase activity"/>
    <property type="evidence" value="ECO:0007669"/>
    <property type="project" value="TreeGrafter"/>
</dbReference>
<dbReference type="Gene3D" id="3.30.70.270">
    <property type="match status" value="1"/>
</dbReference>
<dbReference type="InterPro" id="IPR029787">
    <property type="entry name" value="Nucleotide_cyclase"/>
</dbReference>
<dbReference type="InterPro" id="IPR000160">
    <property type="entry name" value="GGDEF_dom"/>
</dbReference>
<dbReference type="PANTHER" id="PTHR45138">
    <property type="entry name" value="REGULATORY COMPONENTS OF SENSORY TRANSDUCTION SYSTEM"/>
    <property type="match status" value="1"/>
</dbReference>
<keyword evidence="1" id="KW-1133">Transmembrane helix</keyword>